<dbReference type="RefSeq" id="WP_131012828.1">
    <property type="nucleotide sequence ID" value="NZ_SIRE01000005.1"/>
</dbReference>
<comment type="caution">
    <text evidence="6">Lacks conserved residue(s) required for the propagation of feature annotation.</text>
</comment>
<keyword evidence="3 6" id="KW-0328">Glycosyltransferase</keyword>
<feature type="binding site" description="in other chain" evidence="6">
    <location>
        <position position="88"/>
    </location>
    <ligand>
        <name>5-phospho-alpha-D-ribose 1-diphosphate</name>
        <dbReference type="ChEBI" id="CHEBI:58017"/>
        <note>ligand shared between dimeric partners</note>
    </ligand>
</feature>
<keyword evidence="4 6" id="KW-0808">Transferase</keyword>
<evidence type="ECO:0000256" key="1">
    <source>
        <dbReference type="ARBA" id="ARBA00004889"/>
    </source>
</evidence>
<feature type="domain" description="Phosphoribosyltransferase" evidence="7">
    <location>
        <begin position="56"/>
        <end position="147"/>
    </location>
</feature>
<comment type="pathway">
    <text evidence="1 6">Pyrimidine metabolism; UMP biosynthesis via de novo pathway; UMP from orotate: step 1/2.</text>
</comment>
<comment type="subunit">
    <text evidence="6">Homodimer.</text>
</comment>
<dbReference type="GO" id="GO:0044205">
    <property type="term" value="P:'de novo' UMP biosynthetic process"/>
    <property type="evidence" value="ECO:0007669"/>
    <property type="project" value="UniProtKB-UniRule"/>
</dbReference>
<comment type="cofactor">
    <cofactor evidence="6">
        <name>Mg(2+)</name>
        <dbReference type="ChEBI" id="CHEBI:18420"/>
    </cofactor>
</comment>
<dbReference type="GO" id="GO:0004588">
    <property type="term" value="F:orotate phosphoribosyltransferase activity"/>
    <property type="evidence" value="ECO:0007669"/>
    <property type="project" value="UniProtKB-UniRule"/>
</dbReference>
<dbReference type="NCBIfam" id="TIGR00336">
    <property type="entry name" value="pyrE"/>
    <property type="match status" value="1"/>
</dbReference>
<dbReference type="InterPro" id="IPR000836">
    <property type="entry name" value="PRTase_dom"/>
</dbReference>
<gene>
    <name evidence="6 8" type="primary">pyrE</name>
    <name evidence="8" type="ORF">EYB31_08345</name>
</gene>
<name>A0A4Q9DVM6_9BACL</name>
<dbReference type="AlphaFoldDB" id="A0A4Q9DVM6"/>
<feature type="binding site" evidence="6">
    <location>
        <position position="87"/>
    </location>
    <ligand>
        <name>5-phospho-alpha-D-ribose 1-diphosphate</name>
        <dbReference type="ChEBI" id="CHEBI:58017"/>
        <note>ligand shared between dimeric partners</note>
    </ligand>
</feature>
<evidence type="ECO:0000256" key="2">
    <source>
        <dbReference type="ARBA" id="ARBA00011971"/>
    </source>
</evidence>
<dbReference type="InterPro" id="IPR004467">
    <property type="entry name" value="Or_phspho_trans_dom"/>
</dbReference>
<dbReference type="SUPFAM" id="SSF53271">
    <property type="entry name" value="PRTase-like"/>
    <property type="match status" value="1"/>
</dbReference>
<evidence type="ECO:0000256" key="3">
    <source>
        <dbReference type="ARBA" id="ARBA00022676"/>
    </source>
</evidence>
<protein>
    <recommendedName>
        <fullName evidence="2 6">Orotate phosphoribosyltransferase</fullName>
        <shortName evidence="6">OPRT</shortName>
        <shortName evidence="6">OPRTase</shortName>
        <ecNumber evidence="2 6">2.4.2.10</ecNumber>
    </recommendedName>
</protein>
<accession>A0A4Q9DVM6</accession>
<comment type="catalytic activity">
    <reaction evidence="6">
        <text>orotidine 5'-phosphate + diphosphate = orotate + 5-phospho-alpha-D-ribose 1-diphosphate</text>
        <dbReference type="Rhea" id="RHEA:10380"/>
        <dbReference type="ChEBI" id="CHEBI:30839"/>
        <dbReference type="ChEBI" id="CHEBI:33019"/>
        <dbReference type="ChEBI" id="CHEBI:57538"/>
        <dbReference type="ChEBI" id="CHEBI:58017"/>
        <dbReference type="EC" id="2.4.2.10"/>
    </reaction>
</comment>
<evidence type="ECO:0000313" key="8">
    <source>
        <dbReference type="EMBL" id="TBL80415.1"/>
    </source>
</evidence>
<dbReference type="UniPathway" id="UPA00070">
    <property type="reaction ID" value="UER00119"/>
</dbReference>
<dbReference type="PANTHER" id="PTHR19278:SF9">
    <property type="entry name" value="URIDINE 5'-MONOPHOSPHATE SYNTHASE"/>
    <property type="match status" value="1"/>
</dbReference>
<dbReference type="Proteomes" id="UP000293142">
    <property type="component" value="Unassembled WGS sequence"/>
</dbReference>
<proteinExistence type="inferred from homology"/>
<dbReference type="InterPro" id="IPR029057">
    <property type="entry name" value="PRTase-like"/>
</dbReference>
<feature type="binding site" evidence="6">
    <location>
        <position position="145"/>
    </location>
    <ligand>
        <name>orotate</name>
        <dbReference type="ChEBI" id="CHEBI:30839"/>
    </ligand>
</feature>
<feature type="binding site" description="in other chain" evidence="6">
    <location>
        <position position="22"/>
    </location>
    <ligand>
        <name>5-phospho-alpha-D-ribose 1-diphosphate</name>
        <dbReference type="ChEBI" id="CHEBI:58017"/>
        <note>ligand shared between dimeric partners</note>
    </ligand>
</feature>
<comment type="function">
    <text evidence="6">Catalyzes the transfer of a ribosyl phosphate group from 5-phosphoribose 1-diphosphate to orotate, leading to the formation of orotidine monophosphate (OMP).</text>
</comment>
<dbReference type="OrthoDB" id="4213751at2"/>
<keyword evidence="5 6" id="KW-0665">Pyrimidine biosynthesis</keyword>
<dbReference type="CDD" id="cd06223">
    <property type="entry name" value="PRTases_typeI"/>
    <property type="match status" value="1"/>
</dbReference>
<dbReference type="InterPro" id="IPR023031">
    <property type="entry name" value="OPRT"/>
</dbReference>
<evidence type="ECO:0000259" key="7">
    <source>
        <dbReference type="Pfam" id="PF00156"/>
    </source>
</evidence>
<evidence type="ECO:0000313" key="9">
    <source>
        <dbReference type="Proteomes" id="UP000293142"/>
    </source>
</evidence>
<evidence type="ECO:0000256" key="6">
    <source>
        <dbReference type="HAMAP-Rule" id="MF_01208"/>
    </source>
</evidence>
<dbReference type="EC" id="2.4.2.10" evidence="2 6"/>
<evidence type="ECO:0000256" key="5">
    <source>
        <dbReference type="ARBA" id="ARBA00022975"/>
    </source>
</evidence>
<dbReference type="GO" id="GO:0000287">
    <property type="term" value="F:magnesium ion binding"/>
    <property type="evidence" value="ECO:0007669"/>
    <property type="project" value="UniProtKB-UniRule"/>
</dbReference>
<feature type="binding site" evidence="6">
    <location>
        <position position="117"/>
    </location>
    <ligand>
        <name>orotate</name>
        <dbReference type="ChEBI" id="CHEBI:30839"/>
    </ligand>
</feature>
<organism evidence="8 9">
    <name type="scientific">Paenibacillus thalictri</name>
    <dbReference type="NCBI Taxonomy" id="2527873"/>
    <lineage>
        <taxon>Bacteria</taxon>
        <taxon>Bacillati</taxon>
        <taxon>Bacillota</taxon>
        <taxon>Bacilli</taxon>
        <taxon>Bacillales</taxon>
        <taxon>Paenibacillaceae</taxon>
        <taxon>Paenibacillus</taxon>
    </lineage>
</organism>
<keyword evidence="9" id="KW-1185">Reference proteome</keyword>
<dbReference type="Pfam" id="PF00156">
    <property type="entry name" value="Pribosyltran"/>
    <property type="match status" value="1"/>
</dbReference>
<dbReference type="Gene3D" id="3.40.50.2020">
    <property type="match status" value="1"/>
</dbReference>
<keyword evidence="6" id="KW-0460">Magnesium</keyword>
<feature type="binding site" description="in other chain" evidence="6">
    <location>
        <begin position="113"/>
        <end position="121"/>
    </location>
    <ligand>
        <name>5-phospho-alpha-D-ribose 1-diphosphate</name>
        <dbReference type="ChEBI" id="CHEBI:58017"/>
        <note>ligand shared between dimeric partners</note>
    </ligand>
</feature>
<comment type="caution">
    <text evidence="8">The sequence shown here is derived from an EMBL/GenBank/DDBJ whole genome shotgun (WGS) entry which is preliminary data.</text>
</comment>
<evidence type="ECO:0000256" key="4">
    <source>
        <dbReference type="ARBA" id="ARBA00022679"/>
    </source>
</evidence>
<feature type="binding site" evidence="6">
    <location>
        <position position="91"/>
    </location>
    <ligand>
        <name>5-phospho-alpha-D-ribose 1-diphosphate</name>
        <dbReference type="ChEBI" id="CHEBI:58017"/>
        <note>ligand shared between dimeric partners</note>
    </ligand>
</feature>
<dbReference type="EMBL" id="SIRE01000005">
    <property type="protein sequence ID" value="TBL80415.1"/>
    <property type="molecule type" value="Genomic_DNA"/>
</dbReference>
<sequence length="174" mass="18841">MDTLLAQEIYRTAHLTGSFRLRSGKVSTDYFDKYMFESDPGLLNRITDRLLPLIPDNTELLAGLELGGIPIATALSLKTGIPVLFVRKKAKEYGTCKLAEGMPLAGKNVCIIEDVVTTGGQIVLSADDMRALGAQVAHAVCVIQREDAAQAHLSANGLQLTALFTFEDLMLAFN</sequence>
<comment type="similarity">
    <text evidence="6">Belongs to the purine/pyrimidine phosphoribosyltransferase family. PyrE subfamily.</text>
</comment>
<dbReference type="HAMAP" id="MF_01208">
    <property type="entry name" value="PyrE"/>
    <property type="match status" value="1"/>
</dbReference>
<dbReference type="GO" id="GO:0019856">
    <property type="term" value="P:pyrimidine nucleobase biosynthetic process"/>
    <property type="evidence" value="ECO:0007669"/>
    <property type="project" value="TreeGrafter"/>
</dbReference>
<dbReference type="PANTHER" id="PTHR19278">
    <property type="entry name" value="OROTATE PHOSPHORIBOSYLTRANSFERASE"/>
    <property type="match status" value="1"/>
</dbReference>
<reference evidence="8 9" key="1">
    <citation type="submission" date="2019-02" db="EMBL/GenBank/DDBJ databases">
        <title>Paenibacillus sp. nov., isolated from surface-sterilized tissue of Thalictrum simplex L.</title>
        <authorList>
            <person name="Tuo L."/>
        </authorList>
    </citation>
    <scope>NUCLEOTIDE SEQUENCE [LARGE SCALE GENOMIC DNA]</scope>
    <source>
        <strain evidence="8 9">N2SHLJ1</strain>
    </source>
</reference>